<gene>
    <name evidence="1" type="ORF">BG845_06204</name>
</gene>
<organism evidence="1 2">
    <name type="scientific">Pseudonocardia autotrophica</name>
    <name type="common">Amycolata autotrophica</name>
    <name type="synonym">Nocardia autotrophica</name>
    <dbReference type="NCBI Taxonomy" id="2074"/>
    <lineage>
        <taxon>Bacteria</taxon>
        <taxon>Bacillati</taxon>
        <taxon>Actinomycetota</taxon>
        <taxon>Actinomycetes</taxon>
        <taxon>Pseudonocardiales</taxon>
        <taxon>Pseudonocardiaceae</taxon>
        <taxon>Pseudonocardia</taxon>
    </lineage>
</organism>
<accession>A0A1Y2MJ05</accession>
<name>A0A1Y2MJ05_PSEAH</name>
<evidence type="ECO:0008006" key="3">
    <source>
        <dbReference type="Google" id="ProtNLM"/>
    </source>
</evidence>
<dbReference type="AlphaFoldDB" id="A0A1Y2MJ05"/>
<sequence length="134" mass="14522">MFTVVFMSSEHVSRMNNLLGSSPDVREACAALDRDYTIAYELHDGPDGGTVHWVLAFDRGTGARFSLEPVRTADLTYVGDWAAAIRTARAARAGEVTGADAFELRGDPSVPDRIADAYRTAQRVATIESELPSC</sequence>
<protein>
    <recommendedName>
        <fullName evidence="3">SCP2 domain-containing protein</fullName>
    </recommendedName>
</protein>
<proteinExistence type="predicted"/>
<comment type="caution">
    <text evidence="1">The sequence shown here is derived from an EMBL/GenBank/DDBJ whole genome shotgun (WGS) entry which is preliminary data.</text>
</comment>
<dbReference type="OrthoDB" id="3624816at2"/>
<evidence type="ECO:0000313" key="2">
    <source>
        <dbReference type="Proteomes" id="UP000194360"/>
    </source>
</evidence>
<evidence type="ECO:0000313" key="1">
    <source>
        <dbReference type="EMBL" id="OSY35230.1"/>
    </source>
</evidence>
<dbReference type="RefSeq" id="WP_125911550.1">
    <property type="nucleotide sequence ID" value="NZ_AP018920.1"/>
</dbReference>
<dbReference type="Proteomes" id="UP000194360">
    <property type="component" value="Unassembled WGS sequence"/>
</dbReference>
<keyword evidence="2" id="KW-1185">Reference proteome</keyword>
<dbReference type="EMBL" id="MIGB01000055">
    <property type="protein sequence ID" value="OSY35230.1"/>
    <property type="molecule type" value="Genomic_DNA"/>
</dbReference>
<reference evidence="1 2" key="1">
    <citation type="submission" date="2016-09" db="EMBL/GenBank/DDBJ databases">
        <title>Pseudonocardia autotrophica DSM535, a candidate organism with high potential of specific P450 cytochromes.</title>
        <authorList>
            <person name="Grumaz C."/>
            <person name="Vainshtein Y."/>
            <person name="Kirstahler P."/>
            <person name="Sohn K."/>
        </authorList>
    </citation>
    <scope>NUCLEOTIDE SEQUENCE [LARGE SCALE GENOMIC DNA]</scope>
    <source>
        <strain evidence="1 2">DSM 535</strain>
    </source>
</reference>
<dbReference type="STRING" id="2074.BG845_06204"/>